<dbReference type="AlphaFoldDB" id="A0A7R8ZP89"/>
<dbReference type="Gene3D" id="2.40.240.130">
    <property type="match status" value="1"/>
</dbReference>
<dbReference type="GO" id="GO:0005737">
    <property type="term" value="C:cytoplasm"/>
    <property type="evidence" value="ECO:0007669"/>
    <property type="project" value="UniProtKB-SubCell"/>
</dbReference>
<evidence type="ECO:0000313" key="5">
    <source>
        <dbReference type="EMBL" id="CAD7229073.1"/>
    </source>
</evidence>
<dbReference type="InterPro" id="IPR024066">
    <property type="entry name" value="RGS_subdom1/3"/>
</dbReference>
<organism evidence="5">
    <name type="scientific">Cyprideis torosa</name>
    <dbReference type="NCBI Taxonomy" id="163714"/>
    <lineage>
        <taxon>Eukaryota</taxon>
        <taxon>Metazoa</taxon>
        <taxon>Ecdysozoa</taxon>
        <taxon>Arthropoda</taxon>
        <taxon>Crustacea</taxon>
        <taxon>Oligostraca</taxon>
        <taxon>Ostracoda</taxon>
        <taxon>Podocopa</taxon>
        <taxon>Podocopida</taxon>
        <taxon>Cytherocopina</taxon>
        <taxon>Cytheroidea</taxon>
        <taxon>Cytherideidae</taxon>
        <taxon>Cyprideis</taxon>
    </lineage>
</organism>
<dbReference type="GO" id="GO:0008013">
    <property type="term" value="F:beta-catenin binding"/>
    <property type="evidence" value="ECO:0007669"/>
    <property type="project" value="TreeGrafter"/>
</dbReference>
<feature type="region of interest" description="Disordered" evidence="4">
    <location>
        <begin position="526"/>
        <end position="573"/>
    </location>
</feature>
<dbReference type="GO" id="GO:0016055">
    <property type="term" value="P:Wnt signaling pathway"/>
    <property type="evidence" value="ECO:0007669"/>
    <property type="project" value="UniProtKB-KW"/>
</dbReference>
<name>A0A7R8ZP89_9CRUS</name>
<dbReference type="SMART" id="SM00021">
    <property type="entry name" value="DAX"/>
    <property type="match status" value="1"/>
</dbReference>
<dbReference type="GO" id="GO:0048468">
    <property type="term" value="P:cell development"/>
    <property type="evidence" value="ECO:0007669"/>
    <property type="project" value="TreeGrafter"/>
</dbReference>
<dbReference type="InterPro" id="IPR036305">
    <property type="entry name" value="RGS_sf"/>
</dbReference>
<dbReference type="GO" id="GO:0019901">
    <property type="term" value="F:protein kinase binding"/>
    <property type="evidence" value="ECO:0007669"/>
    <property type="project" value="TreeGrafter"/>
</dbReference>
<feature type="region of interest" description="Disordered" evidence="4">
    <location>
        <begin position="270"/>
        <end position="306"/>
    </location>
</feature>
<feature type="compositionally biased region" description="Low complexity" evidence="4">
    <location>
        <begin position="635"/>
        <end position="653"/>
    </location>
</feature>
<dbReference type="PROSITE" id="PS50841">
    <property type="entry name" value="DIX"/>
    <property type="match status" value="1"/>
</dbReference>
<dbReference type="InterPro" id="IPR029071">
    <property type="entry name" value="Ubiquitin-like_domsf"/>
</dbReference>
<evidence type="ECO:0000256" key="1">
    <source>
        <dbReference type="ARBA" id="ARBA00004496"/>
    </source>
</evidence>
<feature type="compositionally biased region" description="Polar residues" evidence="4">
    <location>
        <begin position="271"/>
        <end position="304"/>
    </location>
</feature>
<dbReference type="GO" id="GO:0090090">
    <property type="term" value="P:negative regulation of canonical Wnt signaling pathway"/>
    <property type="evidence" value="ECO:0007669"/>
    <property type="project" value="InterPro"/>
</dbReference>
<feature type="compositionally biased region" description="Polar residues" evidence="4">
    <location>
        <begin position="211"/>
        <end position="225"/>
    </location>
</feature>
<dbReference type="GO" id="GO:0032436">
    <property type="term" value="P:positive regulation of proteasomal ubiquitin-dependent protein catabolic process"/>
    <property type="evidence" value="ECO:0007669"/>
    <property type="project" value="TreeGrafter"/>
</dbReference>
<protein>
    <submittedName>
        <fullName evidence="5">Uncharacterized protein</fullName>
    </submittedName>
</protein>
<dbReference type="InterPro" id="IPR016137">
    <property type="entry name" value="RGS"/>
</dbReference>
<feature type="region of interest" description="Disordered" evidence="4">
    <location>
        <begin position="614"/>
        <end position="664"/>
    </location>
</feature>
<evidence type="ECO:0000256" key="4">
    <source>
        <dbReference type="SAM" id="MobiDB-lite"/>
    </source>
</evidence>
<feature type="compositionally biased region" description="Polar residues" evidence="4">
    <location>
        <begin position="619"/>
        <end position="629"/>
    </location>
</feature>
<accession>A0A7R8ZP89</accession>
<dbReference type="Pfam" id="PF00778">
    <property type="entry name" value="DIX"/>
    <property type="match status" value="1"/>
</dbReference>
<dbReference type="Gene3D" id="1.10.196.10">
    <property type="match status" value="1"/>
</dbReference>
<dbReference type="GO" id="GO:0005634">
    <property type="term" value="C:nucleus"/>
    <property type="evidence" value="ECO:0007669"/>
    <property type="project" value="TreeGrafter"/>
</dbReference>
<proteinExistence type="predicted"/>
<dbReference type="InterPro" id="IPR001158">
    <property type="entry name" value="DIX"/>
</dbReference>
<dbReference type="PANTHER" id="PTHR46102">
    <property type="entry name" value="AXIN"/>
    <property type="match status" value="1"/>
</dbReference>
<dbReference type="SUPFAM" id="SSF48097">
    <property type="entry name" value="Regulator of G-protein signaling, RGS"/>
    <property type="match status" value="1"/>
</dbReference>
<feature type="region of interest" description="Disordered" evidence="4">
    <location>
        <begin position="444"/>
        <end position="493"/>
    </location>
</feature>
<dbReference type="GO" id="GO:0060090">
    <property type="term" value="F:molecular adaptor activity"/>
    <property type="evidence" value="ECO:0007669"/>
    <property type="project" value="TreeGrafter"/>
</dbReference>
<comment type="subcellular location">
    <subcellularLocation>
        <location evidence="1">Cytoplasm</location>
    </subcellularLocation>
</comment>
<dbReference type="InterPro" id="IPR044926">
    <property type="entry name" value="RGS_subdomain_2"/>
</dbReference>
<dbReference type="PROSITE" id="PS50132">
    <property type="entry name" value="RGS"/>
    <property type="match status" value="1"/>
</dbReference>
<reference evidence="5" key="1">
    <citation type="submission" date="2020-11" db="EMBL/GenBank/DDBJ databases">
        <authorList>
            <person name="Tran Van P."/>
        </authorList>
    </citation>
    <scope>NUCLEOTIDE SEQUENCE</scope>
</reference>
<dbReference type="Pfam" id="PF00615">
    <property type="entry name" value="RGS"/>
    <property type="match status" value="1"/>
</dbReference>
<dbReference type="InterPro" id="IPR014936">
    <property type="entry name" value="Axin_b-cat-bd"/>
</dbReference>
<evidence type="ECO:0000256" key="3">
    <source>
        <dbReference type="ARBA" id="ARBA00022687"/>
    </source>
</evidence>
<dbReference type="GO" id="GO:0031625">
    <property type="term" value="F:ubiquitin protein ligase binding"/>
    <property type="evidence" value="ECO:0007669"/>
    <property type="project" value="TreeGrafter"/>
</dbReference>
<dbReference type="PANTHER" id="PTHR46102:SF2">
    <property type="entry name" value="AXIN"/>
    <property type="match status" value="1"/>
</dbReference>
<sequence length="753" mass="82516">MSQSQGLESSDYRTGLRVEASPAPIRWAENLLNLLSDSDGVELFQQYLTSEGLVEQIDFWFACEGLKKLTDTSKIQKLVKVIYKTYLKNRLVPISEATHNELSQRIGDKCDVHVFDTAQKETEEIMARSTYINFLKSPLYLEYLSSYISSTGSPRKFPPPEGPAKYPSDHSSEGSEDEAEGAGGSPSPPGAGRPSSSLGDVVGAVGGTAASPQKNSSAPTSATNTLPLTRGALLATQERRVIESLDKGNESYLRTLSVNRAQNPYHARYASYTNVSRQDSELQSLSSDARTDDTYSQSGASQCSRDWYPHRMSRSHQKRLQRLMRENANLNRDPFPSNAIIPRTQRMNLKEGEQRLLNPKEFAEVLIYKLTILKQEREAQERVQETFRRMKEESPGMTEKEIHRVHALSSLPPGLLDLALKEKCSRDDPDQSILDAHVSRVWEDSSHPSPAAVVSPLRQPSPPEVRRAKPPISGKPHSSLPRGHRFKPGSRTVRDYIDSGSQIYGVAPAGLPPSHPARSRSIPDSIAKAFLHRGGPMSGPRSGTGPGRPHSPSMPSSSMKPGMSEATLGTDSGVSVVSDTAPVSSKDKSVFKGAFTVGRERSRVLSWMSVSKFGGNSGAADNSRSSSISHKAAQSKGSSPRGSRRGPSSKARSQMGVPGEESASAANGDHVIVGMVFCDEKVPYRFKVPGKKLTLKNFKLYLPKKGNYRFFFKRDDLEFGTGGVIQEEVLDDNQVLPLWEGKVFATVRAVDPS</sequence>
<dbReference type="SUPFAM" id="SSF54236">
    <property type="entry name" value="Ubiquitin-like"/>
    <property type="match status" value="1"/>
</dbReference>
<dbReference type="Gene3D" id="1.10.167.10">
    <property type="entry name" value="Regulator of G-protein Signalling 4, domain 2"/>
    <property type="match status" value="1"/>
</dbReference>
<feature type="compositionally biased region" description="Low complexity" evidence="4">
    <location>
        <begin position="192"/>
        <end position="210"/>
    </location>
</feature>
<dbReference type="SMART" id="SM00315">
    <property type="entry name" value="RGS"/>
    <property type="match status" value="1"/>
</dbReference>
<feature type="region of interest" description="Disordered" evidence="4">
    <location>
        <begin position="152"/>
        <end position="225"/>
    </location>
</feature>
<feature type="compositionally biased region" description="Low complexity" evidence="4">
    <location>
        <begin position="533"/>
        <end position="564"/>
    </location>
</feature>
<feature type="compositionally biased region" description="Low complexity" evidence="4">
    <location>
        <begin position="447"/>
        <end position="456"/>
    </location>
</feature>
<dbReference type="InterPro" id="IPR043581">
    <property type="entry name" value="Axin-like"/>
</dbReference>
<gene>
    <name evidence="5" type="ORF">CTOB1V02_LOCUS6946</name>
</gene>
<dbReference type="InterPro" id="IPR038207">
    <property type="entry name" value="DIX_dom_sf"/>
</dbReference>
<keyword evidence="3" id="KW-0879">Wnt signaling pathway</keyword>
<dbReference type="EMBL" id="OB661854">
    <property type="protein sequence ID" value="CAD7229073.1"/>
    <property type="molecule type" value="Genomic_DNA"/>
</dbReference>
<dbReference type="GO" id="GO:0005886">
    <property type="term" value="C:plasma membrane"/>
    <property type="evidence" value="ECO:0007669"/>
    <property type="project" value="TreeGrafter"/>
</dbReference>
<keyword evidence="2" id="KW-0963">Cytoplasm</keyword>
<dbReference type="OrthoDB" id="10007451at2759"/>
<evidence type="ECO:0000256" key="2">
    <source>
        <dbReference type="ARBA" id="ARBA00022490"/>
    </source>
</evidence>
<dbReference type="Pfam" id="PF08833">
    <property type="entry name" value="Axin_b-cat_bind"/>
    <property type="match status" value="1"/>
</dbReference>
<dbReference type="GO" id="GO:0030877">
    <property type="term" value="C:beta-catenin destruction complex"/>
    <property type="evidence" value="ECO:0007669"/>
    <property type="project" value="TreeGrafter"/>
</dbReference>